<organism evidence="1 2">
    <name type="scientific">Populus alba x Populus x berolinensis</name>
    <dbReference type="NCBI Taxonomy" id="444605"/>
    <lineage>
        <taxon>Eukaryota</taxon>
        <taxon>Viridiplantae</taxon>
        <taxon>Streptophyta</taxon>
        <taxon>Embryophyta</taxon>
        <taxon>Tracheophyta</taxon>
        <taxon>Spermatophyta</taxon>
        <taxon>Magnoliopsida</taxon>
        <taxon>eudicotyledons</taxon>
        <taxon>Gunneridae</taxon>
        <taxon>Pentapetalae</taxon>
        <taxon>rosids</taxon>
        <taxon>fabids</taxon>
        <taxon>Malpighiales</taxon>
        <taxon>Salicaceae</taxon>
        <taxon>Saliceae</taxon>
        <taxon>Populus</taxon>
    </lineage>
</organism>
<evidence type="ECO:0000313" key="2">
    <source>
        <dbReference type="Proteomes" id="UP001164929"/>
    </source>
</evidence>
<name>A0AAD6Q893_9ROSI</name>
<gene>
    <name evidence="1" type="ORF">NC653_025885</name>
</gene>
<reference evidence="1" key="1">
    <citation type="journal article" date="2023" name="Mol. Ecol. Resour.">
        <title>Chromosome-level genome assembly of a triploid poplar Populus alba 'Berolinensis'.</title>
        <authorList>
            <person name="Chen S."/>
            <person name="Yu Y."/>
            <person name="Wang X."/>
            <person name="Wang S."/>
            <person name="Zhang T."/>
            <person name="Zhou Y."/>
            <person name="He R."/>
            <person name="Meng N."/>
            <person name="Wang Y."/>
            <person name="Liu W."/>
            <person name="Liu Z."/>
            <person name="Liu J."/>
            <person name="Guo Q."/>
            <person name="Huang H."/>
            <person name="Sederoff R.R."/>
            <person name="Wang G."/>
            <person name="Qu G."/>
            <person name="Chen S."/>
        </authorList>
    </citation>
    <scope>NUCLEOTIDE SEQUENCE</scope>
    <source>
        <strain evidence="1">SC-2020</strain>
    </source>
</reference>
<sequence>MRPLAKLMILAGFQIYSRLFPGKEKTANPPPNIHPKKKKRENQVEAAFACVSLMYLTMWHGTCRRKAS</sequence>
<accession>A0AAD6Q893</accession>
<keyword evidence="2" id="KW-1185">Reference proteome</keyword>
<comment type="caution">
    <text evidence="1">The sequence shown here is derived from an EMBL/GenBank/DDBJ whole genome shotgun (WGS) entry which is preliminary data.</text>
</comment>
<protein>
    <submittedName>
        <fullName evidence="1">Uncharacterized protein</fullName>
    </submittedName>
</protein>
<evidence type="ECO:0000313" key="1">
    <source>
        <dbReference type="EMBL" id="KAJ6982899.1"/>
    </source>
</evidence>
<dbReference type="EMBL" id="JAQIZT010000010">
    <property type="protein sequence ID" value="KAJ6982899.1"/>
    <property type="molecule type" value="Genomic_DNA"/>
</dbReference>
<proteinExistence type="predicted"/>
<dbReference type="AlphaFoldDB" id="A0AAD6Q893"/>
<dbReference type="Proteomes" id="UP001164929">
    <property type="component" value="Chromosome 10"/>
</dbReference>